<dbReference type="Proteomes" id="UP000001299">
    <property type="component" value="Chromosome 1"/>
</dbReference>
<dbReference type="RefSeq" id="WP_013281136.1">
    <property type="nucleotide sequence ID" value="NC_014387.1"/>
</dbReference>
<accession>E0RXQ5</accession>
<dbReference type="Pfam" id="PF04309">
    <property type="entry name" value="G3P_antiterm"/>
    <property type="match status" value="1"/>
</dbReference>
<organism evidence="1 2">
    <name type="scientific">Butyrivibrio proteoclasticus (strain ATCC 51982 / DSM 14932 / B316)</name>
    <name type="common">Clostridium proteoclasticum</name>
    <dbReference type="NCBI Taxonomy" id="515622"/>
    <lineage>
        <taxon>Bacteria</taxon>
        <taxon>Bacillati</taxon>
        <taxon>Bacillota</taxon>
        <taxon>Clostridia</taxon>
        <taxon>Lachnospirales</taxon>
        <taxon>Lachnospiraceae</taxon>
        <taxon>Butyrivibrio</taxon>
    </lineage>
</organism>
<dbReference type="SUPFAM" id="SSF110391">
    <property type="entry name" value="GlpP-like"/>
    <property type="match status" value="1"/>
</dbReference>
<dbReference type="KEGG" id="bpb:bpr_I1745"/>
<dbReference type="PIRSF" id="PIRSF016897">
    <property type="entry name" value="GlpP"/>
    <property type="match status" value="1"/>
</dbReference>
<dbReference type="EMBL" id="CP001810">
    <property type="protein sequence ID" value="ADL34482.1"/>
    <property type="molecule type" value="Genomic_DNA"/>
</dbReference>
<evidence type="ECO:0000313" key="2">
    <source>
        <dbReference type="Proteomes" id="UP000001299"/>
    </source>
</evidence>
<sequence length="193" mass="21022">MDNREFISRIEQTPIIAAVKDHEGLETALGEDVEIIFVLYGDVCTISEIVDEIKAAGKVAMVHIDLITGLNNSRDVCVDFIKNNTQADGIITTKSNLIPHAKELGLSTVLRYFILDSMALTNIEKQSRTSGVKPDCIEFLPGIVTPKMIRKINKVSRVPIIAGGLISDKEDVMNALDAGAIAISSTNEEVWGL</sequence>
<gene>
    <name evidence="1" type="primary">glpP</name>
    <name evidence="1" type="ordered locus">bpr_I1745</name>
</gene>
<protein>
    <submittedName>
        <fullName evidence="1">Glycerol-3-phosphate responsive antiterminator GlpP</fullName>
    </submittedName>
</protein>
<dbReference type="PANTHER" id="PTHR35787:SF1">
    <property type="entry name" value="GLYCEROL UPTAKE OPERON ANTITERMINATOR REGULATORY PROTEIN"/>
    <property type="match status" value="1"/>
</dbReference>
<dbReference type="HOGENOM" id="CLU_111516_0_2_9"/>
<keyword evidence="2" id="KW-1185">Reference proteome</keyword>
<dbReference type="InterPro" id="IPR013785">
    <property type="entry name" value="Aldolase_TIM"/>
</dbReference>
<dbReference type="GO" id="GO:0006355">
    <property type="term" value="P:regulation of DNA-templated transcription"/>
    <property type="evidence" value="ECO:0007669"/>
    <property type="project" value="InterPro"/>
</dbReference>
<dbReference type="InterPro" id="IPR006699">
    <property type="entry name" value="GlpP"/>
</dbReference>
<reference evidence="1 2" key="1">
    <citation type="journal article" date="2010" name="PLoS ONE">
        <title>The glycobiome of the rumen bacterium Butyrivibrio proteoclasticus B316(T) highlights adaptation to a polysaccharide-rich environment.</title>
        <authorList>
            <person name="Kelly W.J."/>
            <person name="Leahy S.C."/>
            <person name="Altermann E."/>
            <person name="Yeoman C.J."/>
            <person name="Dunne J.C."/>
            <person name="Kong Z."/>
            <person name="Pacheco D.M."/>
            <person name="Li D."/>
            <person name="Noel S.J."/>
            <person name="Moon C.D."/>
            <person name="Cookson A.L."/>
            <person name="Attwood G.T."/>
        </authorList>
    </citation>
    <scope>NUCLEOTIDE SEQUENCE [LARGE SCALE GENOMIC DNA]</scope>
    <source>
        <strain evidence="2">ATCC 51982 / DSM 14932 / B316</strain>
    </source>
</reference>
<proteinExistence type="predicted"/>
<dbReference type="Gene3D" id="3.20.20.70">
    <property type="entry name" value="Aldolase class I"/>
    <property type="match status" value="1"/>
</dbReference>
<dbReference type="STRING" id="515622.bpr_I1745"/>
<name>E0RXQ5_BUTPB</name>
<dbReference type="PANTHER" id="PTHR35787">
    <property type="entry name" value="GLYCEROL UPTAKE OPERON ANTITERMINATOR REGULATORY PROTEIN"/>
    <property type="match status" value="1"/>
</dbReference>
<dbReference type="GO" id="GO:0006071">
    <property type="term" value="P:glycerol metabolic process"/>
    <property type="evidence" value="ECO:0007669"/>
    <property type="project" value="InterPro"/>
</dbReference>
<dbReference type="AlphaFoldDB" id="E0RXQ5"/>
<evidence type="ECO:0000313" key="1">
    <source>
        <dbReference type="EMBL" id="ADL34482.1"/>
    </source>
</evidence>
<dbReference type="eggNOG" id="COG1954">
    <property type="taxonomic scope" value="Bacteria"/>
</dbReference>